<dbReference type="eggNOG" id="KOG1476">
    <property type="taxonomic scope" value="Eukaryota"/>
</dbReference>
<dbReference type="GO" id="GO:0000139">
    <property type="term" value="C:Golgi membrane"/>
    <property type="evidence" value="ECO:0000318"/>
    <property type="project" value="GO_Central"/>
</dbReference>
<dbReference type="PhylomeDB" id="A0A022REA1"/>
<keyword evidence="3 12" id="KW-0808">Transferase</keyword>
<evidence type="ECO:0000256" key="1">
    <source>
        <dbReference type="ARBA" id="ARBA00004323"/>
    </source>
</evidence>
<evidence type="ECO:0000313" key="15">
    <source>
        <dbReference type="Proteomes" id="UP000030748"/>
    </source>
</evidence>
<dbReference type="OrthoDB" id="675023at2759"/>
<evidence type="ECO:0000256" key="5">
    <source>
        <dbReference type="ARBA" id="ARBA00022968"/>
    </source>
</evidence>
<reference evidence="14 15" key="1">
    <citation type="journal article" date="2013" name="Proc. Natl. Acad. Sci. U.S.A.">
        <title>Fine-scale variation in meiotic recombination in Mimulus inferred from population shotgun sequencing.</title>
        <authorList>
            <person name="Hellsten U."/>
            <person name="Wright K.M."/>
            <person name="Jenkins J."/>
            <person name="Shu S."/>
            <person name="Yuan Y."/>
            <person name="Wessler S.R."/>
            <person name="Schmutz J."/>
            <person name="Willis J.H."/>
            <person name="Rokhsar D.S."/>
        </authorList>
    </citation>
    <scope>NUCLEOTIDE SEQUENCE [LARGE SCALE GENOMIC DNA]</scope>
    <source>
        <strain evidence="15">cv. DUN x IM62</strain>
    </source>
</reference>
<feature type="compositionally biased region" description="Basic and acidic residues" evidence="13">
    <location>
        <begin position="88"/>
        <end position="97"/>
    </location>
</feature>
<sequence length="329" mass="37480">MGSQERSKKNFHLWKKAILHFLICFVMGFFTGFAPISKPTGFSSHITVSPSTSYSPQLIELDVTGPTAGHNHSTETAVIEEEEEQEEEEKRDQREDSNQTKLLILITPISTRNKIRNALVTRLANTLKLVAKPLLWIVVEQQFDDDFEVSEILRKTGIMYRHVVSKGNFTDVDSETDHHRNLALIHIEQHRLSGIVHFVGLSNVYDLSFFDEIRTIETFGTWPVAKVYANKEEVRIEGPVCDSSEVVGWHLKRMRNMTETRPPLIHISSFAFNSSILWDPERWGRTSSLQDASQNSVKFVRDEVVEEETSLKGIPAQGCSKVLLWVSEG</sequence>
<dbReference type="OMA" id="PPLIHIS"/>
<feature type="compositionally biased region" description="Acidic residues" evidence="13">
    <location>
        <begin position="78"/>
        <end position="87"/>
    </location>
</feature>
<dbReference type="Proteomes" id="UP000030748">
    <property type="component" value="Unassembled WGS sequence"/>
</dbReference>
<dbReference type="GO" id="GO:0015018">
    <property type="term" value="F:galactosylgalactosylxylosylprotein 3-beta-glucuronosyltransferase activity"/>
    <property type="evidence" value="ECO:0007669"/>
    <property type="project" value="InterPro"/>
</dbReference>
<dbReference type="STRING" id="4155.A0A022REA1"/>
<organism evidence="14 15">
    <name type="scientific">Erythranthe guttata</name>
    <name type="common">Yellow monkey flower</name>
    <name type="synonym">Mimulus guttatus</name>
    <dbReference type="NCBI Taxonomy" id="4155"/>
    <lineage>
        <taxon>Eukaryota</taxon>
        <taxon>Viridiplantae</taxon>
        <taxon>Streptophyta</taxon>
        <taxon>Embryophyta</taxon>
        <taxon>Tracheophyta</taxon>
        <taxon>Spermatophyta</taxon>
        <taxon>Magnoliopsida</taxon>
        <taxon>eudicotyledons</taxon>
        <taxon>Gunneridae</taxon>
        <taxon>Pentapetalae</taxon>
        <taxon>asterids</taxon>
        <taxon>lamiids</taxon>
        <taxon>Lamiales</taxon>
        <taxon>Phrymaceae</taxon>
        <taxon>Erythranthe</taxon>
    </lineage>
</organism>
<dbReference type="KEGG" id="egt:105956668"/>
<keyword evidence="8 12" id="KW-0472">Membrane</keyword>
<evidence type="ECO:0000256" key="2">
    <source>
        <dbReference type="ARBA" id="ARBA00007706"/>
    </source>
</evidence>
<gene>
    <name evidence="14" type="ORF">MIMGU_mgv1a009864mg</name>
</gene>
<evidence type="ECO:0000256" key="9">
    <source>
        <dbReference type="ARBA" id="ARBA00023180"/>
    </source>
</evidence>
<dbReference type="EC" id="2.4.-.-" evidence="12"/>
<evidence type="ECO:0000256" key="6">
    <source>
        <dbReference type="ARBA" id="ARBA00022989"/>
    </source>
</evidence>
<dbReference type="InterPro" id="IPR005027">
    <property type="entry name" value="Glyco_trans_43"/>
</dbReference>
<dbReference type="SUPFAM" id="SSF53448">
    <property type="entry name" value="Nucleotide-diphospho-sugar transferases"/>
    <property type="match status" value="1"/>
</dbReference>
<keyword evidence="15" id="KW-1185">Reference proteome</keyword>
<dbReference type="AlphaFoldDB" id="A0A022REA1"/>
<evidence type="ECO:0000256" key="13">
    <source>
        <dbReference type="SAM" id="MobiDB-lite"/>
    </source>
</evidence>
<dbReference type="InterPro" id="IPR029044">
    <property type="entry name" value="Nucleotide-diphossugar_trans"/>
</dbReference>
<keyword evidence="4 12" id="KW-0812">Transmembrane</keyword>
<feature type="region of interest" description="Disordered" evidence="13">
    <location>
        <begin position="64"/>
        <end position="97"/>
    </location>
</feature>
<evidence type="ECO:0000256" key="7">
    <source>
        <dbReference type="ARBA" id="ARBA00023034"/>
    </source>
</evidence>
<dbReference type="GO" id="GO:0009834">
    <property type="term" value="P:plant-type secondary cell wall biogenesis"/>
    <property type="evidence" value="ECO:0000318"/>
    <property type="project" value="GO_Central"/>
</dbReference>
<dbReference type="GO" id="GO:0042285">
    <property type="term" value="F:xylosyltransferase activity"/>
    <property type="evidence" value="ECO:0000318"/>
    <property type="project" value="GO_Central"/>
</dbReference>
<dbReference type="PANTHER" id="PTHR10896:SF59">
    <property type="entry name" value="BETA-1,4-XYLOSYLTRANSFERASE IRX9"/>
    <property type="match status" value="1"/>
</dbReference>
<evidence type="ECO:0000256" key="4">
    <source>
        <dbReference type="ARBA" id="ARBA00022692"/>
    </source>
</evidence>
<comment type="subcellular location">
    <subcellularLocation>
        <location evidence="1 12">Golgi apparatus membrane</location>
        <topology evidence="1 12">Single-pass type II membrane protein</topology>
    </subcellularLocation>
</comment>
<feature type="transmembrane region" description="Helical" evidence="12">
    <location>
        <begin position="17"/>
        <end position="36"/>
    </location>
</feature>
<protein>
    <recommendedName>
        <fullName evidence="12">Glycosyltransferases</fullName>
        <ecNumber evidence="12">2.4.-.-</ecNumber>
    </recommendedName>
</protein>
<evidence type="ECO:0000256" key="3">
    <source>
        <dbReference type="ARBA" id="ARBA00022679"/>
    </source>
</evidence>
<evidence type="ECO:0000313" key="14">
    <source>
        <dbReference type="EMBL" id="EYU38516.1"/>
    </source>
</evidence>
<dbReference type="PANTHER" id="PTHR10896">
    <property type="entry name" value="GALACTOSYLGALACTOSYLXYLOSYLPROTEIN 3-BETA-GLUCURONOSYLTRANSFERASE BETA-1,3-GLUCURONYLTRANSFERASE"/>
    <property type="match status" value="1"/>
</dbReference>
<accession>A0A022REA1</accession>
<dbReference type="Pfam" id="PF03360">
    <property type="entry name" value="Glyco_transf_43"/>
    <property type="match status" value="1"/>
</dbReference>
<name>A0A022REA1_ERYGU</name>
<dbReference type="GO" id="GO:0010417">
    <property type="term" value="P:glucuronoxylan biosynthetic process"/>
    <property type="evidence" value="ECO:0000318"/>
    <property type="project" value="GO_Central"/>
</dbReference>
<evidence type="ECO:0000256" key="12">
    <source>
        <dbReference type="RuleBase" id="RU363127"/>
    </source>
</evidence>
<dbReference type="EMBL" id="KI630480">
    <property type="protein sequence ID" value="EYU38516.1"/>
    <property type="molecule type" value="Genomic_DNA"/>
</dbReference>
<dbReference type="Gene3D" id="3.90.550.10">
    <property type="entry name" value="Spore Coat Polysaccharide Biosynthesis Protein SpsA, Chain A"/>
    <property type="match status" value="1"/>
</dbReference>
<evidence type="ECO:0000256" key="10">
    <source>
        <dbReference type="ARBA" id="ARBA00023316"/>
    </source>
</evidence>
<keyword evidence="10 12" id="KW-0961">Cell wall biogenesis/degradation</keyword>
<dbReference type="GO" id="GO:0071555">
    <property type="term" value="P:cell wall organization"/>
    <property type="evidence" value="ECO:0007669"/>
    <property type="project" value="UniProtKB-KW"/>
</dbReference>
<keyword evidence="9" id="KW-0325">Glycoprotein</keyword>
<keyword evidence="6 12" id="KW-1133">Transmembrane helix</keyword>
<evidence type="ECO:0000256" key="11">
    <source>
        <dbReference type="PIRSR" id="PIRSR605027-4"/>
    </source>
</evidence>
<dbReference type="CDD" id="cd00218">
    <property type="entry name" value="GlcAT-I"/>
    <property type="match status" value="1"/>
</dbReference>
<comment type="function">
    <text evidence="12">Involved in the synthesis of glucuronoxylan hemicellulose in secondary cell walls.</text>
</comment>
<keyword evidence="5 12" id="KW-0735">Signal-anchor</keyword>
<evidence type="ECO:0000256" key="8">
    <source>
        <dbReference type="ARBA" id="ARBA00023136"/>
    </source>
</evidence>
<keyword evidence="7 12" id="KW-0333">Golgi apparatus</keyword>
<proteinExistence type="inferred from homology"/>
<comment type="similarity">
    <text evidence="2 12">Belongs to the glycosyltransferase 43 family.</text>
</comment>
<feature type="site" description="Interaction with galactose moiety of substrate glycoprotein" evidence="11">
    <location>
        <position position="237"/>
    </location>
</feature>